<organism evidence="2 3">
    <name type="scientific">Hymenobacter humi</name>
    <dbReference type="NCBI Taxonomy" id="1411620"/>
    <lineage>
        <taxon>Bacteria</taxon>
        <taxon>Pseudomonadati</taxon>
        <taxon>Bacteroidota</taxon>
        <taxon>Cytophagia</taxon>
        <taxon>Cytophagales</taxon>
        <taxon>Hymenobacteraceae</taxon>
        <taxon>Hymenobacter</taxon>
    </lineage>
</organism>
<comment type="caution">
    <text evidence="2">The sequence shown here is derived from an EMBL/GenBank/DDBJ whole genome shotgun (WGS) entry which is preliminary data.</text>
</comment>
<gene>
    <name evidence="2" type="ORF">ACFQT0_16470</name>
</gene>
<name>A0ABW2U9J3_9BACT</name>
<keyword evidence="3" id="KW-1185">Reference proteome</keyword>
<dbReference type="InterPro" id="IPR041679">
    <property type="entry name" value="DNA2/NAM7-like_C"/>
</dbReference>
<reference evidence="3" key="1">
    <citation type="journal article" date="2019" name="Int. J. Syst. Evol. Microbiol.">
        <title>The Global Catalogue of Microorganisms (GCM) 10K type strain sequencing project: providing services to taxonomists for standard genome sequencing and annotation.</title>
        <authorList>
            <consortium name="The Broad Institute Genomics Platform"/>
            <consortium name="The Broad Institute Genome Sequencing Center for Infectious Disease"/>
            <person name="Wu L."/>
            <person name="Ma J."/>
        </authorList>
    </citation>
    <scope>NUCLEOTIDE SEQUENCE [LARGE SCALE GENOMIC DNA]</scope>
    <source>
        <strain evidence="3">JCM 19635</strain>
    </source>
</reference>
<evidence type="ECO:0000259" key="1">
    <source>
        <dbReference type="Pfam" id="PF13087"/>
    </source>
</evidence>
<dbReference type="Pfam" id="PF13087">
    <property type="entry name" value="AAA_12"/>
    <property type="match status" value="1"/>
</dbReference>
<dbReference type="EMBL" id="JBHTEK010000001">
    <property type="protein sequence ID" value="MFC7668786.1"/>
    <property type="molecule type" value="Genomic_DNA"/>
</dbReference>
<sequence>MAQEVETSAVAPEVADLLRTELGLSNLRNSYFERLFRRAESRWPHAHGTLADQYRMHEDLAALVNQDFYENHCGARCPGKRLRWTGPPGPKPMLPMSSPLPCVPGEWYLWPRGGSPRIYR</sequence>
<feature type="domain" description="DNA2/NAM7 helicase-like C-terminal" evidence="1">
    <location>
        <begin position="29"/>
        <end position="72"/>
    </location>
</feature>
<dbReference type="RefSeq" id="WP_380204329.1">
    <property type="nucleotide sequence ID" value="NZ_JBHTEK010000001.1"/>
</dbReference>
<protein>
    <submittedName>
        <fullName evidence="2">AAA domain-containing protein</fullName>
    </submittedName>
</protein>
<evidence type="ECO:0000313" key="3">
    <source>
        <dbReference type="Proteomes" id="UP001596513"/>
    </source>
</evidence>
<proteinExistence type="predicted"/>
<dbReference type="Proteomes" id="UP001596513">
    <property type="component" value="Unassembled WGS sequence"/>
</dbReference>
<evidence type="ECO:0000313" key="2">
    <source>
        <dbReference type="EMBL" id="MFC7668786.1"/>
    </source>
</evidence>
<accession>A0ABW2U9J3</accession>